<dbReference type="PANTHER" id="PTHR43370">
    <property type="entry name" value="SUGAR ABC TRANSPORTER INTEGRAL MEMBRANE PROTEIN-RELATED"/>
    <property type="match status" value="1"/>
</dbReference>
<feature type="transmembrane region" description="Helical" evidence="1">
    <location>
        <begin position="36"/>
        <end position="56"/>
    </location>
</feature>
<keyword evidence="1" id="KW-0472">Membrane</keyword>
<protein>
    <submittedName>
        <fullName evidence="2">ABC transporter, permease protein</fullName>
    </submittedName>
</protein>
<organism evidence="2">
    <name type="scientific">human gut metagenome</name>
    <dbReference type="NCBI Taxonomy" id="408170"/>
    <lineage>
        <taxon>unclassified sequences</taxon>
        <taxon>metagenomes</taxon>
        <taxon>organismal metagenomes</taxon>
    </lineage>
</organism>
<proteinExistence type="predicted"/>
<reference evidence="2" key="1">
    <citation type="journal article" date="2013" name="Environ. Microbiol.">
        <title>Microbiota from the distal guts of lean and obese adolescents exhibit partial functional redundancy besides clear differences in community structure.</title>
        <authorList>
            <person name="Ferrer M."/>
            <person name="Ruiz A."/>
            <person name="Lanza F."/>
            <person name="Haange S.B."/>
            <person name="Oberbach A."/>
            <person name="Till H."/>
            <person name="Bargiela R."/>
            <person name="Campoy C."/>
            <person name="Segura M.T."/>
            <person name="Richter M."/>
            <person name="von Bergen M."/>
            <person name="Seifert J."/>
            <person name="Suarez A."/>
        </authorList>
    </citation>
    <scope>NUCLEOTIDE SEQUENCE</scope>
</reference>
<evidence type="ECO:0000256" key="1">
    <source>
        <dbReference type="SAM" id="Phobius"/>
    </source>
</evidence>
<feature type="transmembrane region" description="Helical" evidence="1">
    <location>
        <begin position="68"/>
        <end position="93"/>
    </location>
</feature>
<gene>
    <name evidence="2" type="ORF">OBE_01335</name>
</gene>
<keyword evidence="1" id="KW-1133">Transmembrane helix</keyword>
<comment type="caution">
    <text evidence="2">The sequence shown here is derived from an EMBL/GenBank/DDBJ whole genome shotgun (WGS) entry which is preliminary data.</text>
</comment>
<dbReference type="AlphaFoldDB" id="K1UV25"/>
<keyword evidence="1" id="KW-0812">Transmembrane</keyword>
<dbReference type="EMBL" id="AJWZ01000876">
    <property type="protein sequence ID" value="EKC75496.1"/>
    <property type="molecule type" value="Genomic_DNA"/>
</dbReference>
<sequence length="139" mass="14223">MFDFVSFIPRAIVQGIPLLFGSTGETLTEKSGNLNLGIAGIMYVGGISGVIGAFLYEQAAGGAAGMNGFLAIMIPLLSCLLGSLLMGLLYCFLTVTLRANQNVTGLAMTTFGVGFGNFMGGSLIKLTGSEVPSIALSAT</sequence>
<accession>K1UV25</accession>
<feature type="transmembrane region" description="Helical" evidence="1">
    <location>
        <begin position="105"/>
        <end position="124"/>
    </location>
</feature>
<evidence type="ECO:0000313" key="2">
    <source>
        <dbReference type="EMBL" id="EKC75496.1"/>
    </source>
</evidence>
<name>K1UV25_9ZZZZ</name>
<dbReference type="PANTHER" id="PTHR43370:SF2">
    <property type="entry name" value="ABC TRANSPORTER PERMEASE PROTEIN"/>
    <property type="match status" value="1"/>
</dbReference>
<feature type="non-terminal residue" evidence="2">
    <location>
        <position position="139"/>
    </location>
</feature>